<protein>
    <recommendedName>
        <fullName evidence="5">Polymer-forming protein</fullName>
    </recommendedName>
</protein>
<dbReference type="EMBL" id="QGTQ01000006">
    <property type="protein sequence ID" value="PWW04735.1"/>
    <property type="molecule type" value="Genomic_DNA"/>
</dbReference>
<keyword evidence="2" id="KW-0732">Signal</keyword>
<keyword evidence="1" id="KW-1133">Transmembrane helix</keyword>
<reference evidence="3 4" key="1">
    <citation type="submission" date="2018-05" db="EMBL/GenBank/DDBJ databases">
        <title>Genomic Encyclopedia of Type Strains, Phase III (KMG-III): the genomes of soil and plant-associated and newly described type strains.</title>
        <authorList>
            <person name="Whitman W."/>
        </authorList>
    </citation>
    <scope>NUCLEOTIDE SEQUENCE [LARGE SCALE GENOMIC DNA]</scope>
    <source>
        <strain evidence="3 4">CECT 5696</strain>
    </source>
</reference>
<feature type="signal peptide" evidence="2">
    <location>
        <begin position="1"/>
        <end position="25"/>
    </location>
</feature>
<dbReference type="RefSeq" id="WP_110043855.1">
    <property type="nucleotide sequence ID" value="NZ_CP054612.1"/>
</dbReference>
<keyword evidence="1" id="KW-0472">Membrane</keyword>
<feature type="transmembrane region" description="Helical" evidence="1">
    <location>
        <begin position="164"/>
        <end position="186"/>
    </location>
</feature>
<evidence type="ECO:0000313" key="4">
    <source>
        <dbReference type="Proteomes" id="UP000246635"/>
    </source>
</evidence>
<sequence>MRRMTCYISSLILVMMLLIPGTASAASLFEHQDTVVPSEQTVDDVYVVGGDAEIQGHVTGIIVVVNGNLHLTNTARVEGMIVVVGGTVDQESGAFLGDDLYNLSLDDATQNSLLIGGGLMALMWVLQLGGSLILILIPVLIRVIGREKTREFIERFSVRAWGRLLFTGFLIGVALTAISALLLVSIVGIPLIIVVLIAIAIATLAGITVISYHVGNQVQGVADKPDWIKIMVGSIVIAAVANIPIVGWCVLLIVILVALGISLDWLGGKFRRKKRKG</sequence>
<gene>
    <name evidence="3" type="ORF">DFQ01_10616</name>
</gene>
<name>A0A2V2YUH4_9BACL</name>
<dbReference type="Proteomes" id="UP000246635">
    <property type="component" value="Unassembled WGS sequence"/>
</dbReference>
<evidence type="ECO:0008006" key="5">
    <source>
        <dbReference type="Google" id="ProtNLM"/>
    </source>
</evidence>
<dbReference type="AlphaFoldDB" id="A0A2V2YUH4"/>
<proteinExistence type="predicted"/>
<evidence type="ECO:0000313" key="3">
    <source>
        <dbReference type="EMBL" id="PWW04735.1"/>
    </source>
</evidence>
<feature type="chain" id="PRO_5016047383" description="Polymer-forming protein" evidence="2">
    <location>
        <begin position="26"/>
        <end position="277"/>
    </location>
</feature>
<comment type="caution">
    <text evidence="3">The sequence shown here is derived from an EMBL/GenBank/DDBJ whole genome shotgun (WGS) entry which is preliminary data.</text>
</comment>
<dbReference type="OrthoDB" id="2942116at2"/>
<keyword evidence="4" id="KW-1185">Reference proteome</keyword>
<keyword evidence="1" id="KW-0812">Transmembrane</keyword>
<organism evidence="3 4">
    <name type="scientific">Paenibacillus cellulosilyticus</name>
    <dbReference type="NCBI Taxonomy" id="375489"/>
    <lineage>
        <taxon>Bacteria</taxon>
        <taxon>Bacillati</taxon>
        <taxon>Bacillota</taxon>
        <taxon>Bacilli</taxon>
        <taxon>Bacillales</taxon>
        <taxon>Paenibacillaceae</taxon>
        <taxon>Paenibacillus</taxon>
    </lineage>
</organism>
<accession>A0A2V2YUH4</accession>
<evidence type="ECO:0000256" key="2">
    <source>
        <dbReference type="SAM" id="SignalP"/>
    </source>
</evidence>
<evidence type="ECO:0000256" key="1">
    <source>
        <dbReference type="SAM" id="Phobius"/>
    </source>
</evidence>
<feature type="transmembrane region" description="Helical" evidence="1">
    <location>
        <begin position="192"/>
        <end position="215"/>
    </location>
</feature>
<feature type="transmembrane region" description="Helical" evidence="1">
    <location>
        <begin position="121"/>
        <end position="144"/>
    </location>
</feature>